<evidence type="ECO:0000256" key="1">
    <source>
        <dbReference type="SAM" id="Coils"/>
    </source>
</evidence>
<dbReference type="EMBL" id="JAHFXF010000090">
    <property type="protein sequence ID" value="KAG9696886.1"/>
    <property type="molecule type" value="Genomic_DNA"/>
</dbReference>
<dbReference type="OrthoDB" id="10390169at2759"/>
<feature type="non-terminal residue" evidence="2">
    <location>
        <position position="176"/>
    </location>
</feature>
<evidence type="ECO:0000313" key="2">
    <source>
        <dbReference type="EMBL" id="KAG9696886.1"/>
    </source>
</evidence>
<name>A0A9P8ERS3_AURME</name>
<dbReference type="AlphaFoldDB" id="A0A9P8ERS3"/>
<reference evidence="2" key="2">
    <citation type="submission" date="2021-08" db="EMBL/GenBank/DDBJ databases">
        <authorList>
            <person name="Gostincar C."/>
            <person name="Sun X."/>
            <person name="Song Z."/>
            <person name="Gunde-Cimerman N."/>
        </authorList>
    </citation>
    <scope>NUCLEOTIDE SEQUENCE</scope>
    <source>
        <strain evidence="2">EXF-9911</strain>
    </source>
</reference>
<dbReference type="Proteomes" id="UP000779574">
    <property type="component" value="Unassembled WGS sequence"/>
</dbReference>
<keyword evidence="1" id="KW-0175">Coiled coil</keyword>
<protein>
    <submittedName>
        <fullName evidence="2">Uncharacterized protein</fullName>
    </submittedName>
</protein>
<sequence>MDPDHPSSPGHLDQERDLQRCRELLEQNRPGDFYRTLVNIHHRIFADQNDVIHRLQEAVLQRDAAITEVTAELKALREKRVATITKLTAELKILREVVATSSSDVQDFSEMMCRYEAATRTNDAVIRRLNYENRRLQAERDEVAQEHAIEIKNLENDRDASTWILEAQERRLHTQG</sequence>
<organism evidence="2 3">
    <name type="scientific">Aureobasidium melanogenum</name>
    <name type="common">Aureobasidium pullulans var. melanogenum</name>
    <dbReference type="NCBI Taxonomy" id="46634"/>
    <lineage>
        <taxon>Eukaryota</taxon>
        <taxon>Fungi</taxon>
        <taxon>Dikarya</taxon>
        <taxon>Ascomycota</taxon>
        <taxon>Pezizomycotina</taxon>
        <taxon>Dothideomycetes</taxon>
        <taxon>Dothideomycetidae</taxon>
        <taxon>Dothideales</taxon>
        <taxon>Saccotheciaceae</taxon>
        <taxon>Aureobasidium</taxon>
    </lineage>
</organism>
<proteinExistence type="predicted"/>
<gene>
    <name evidence="2" type="ORF">KCU76_g3412</name>
</gene>
<comment type="caution">
    <text evidence="2">The sequence shown here is derived from an EMBL/GenBank/DDBJ whole genome shotgun (WGS) entry which is preliminary data.</text>
</comment>
<reference evidence="2" key="1">
    <citation type="journal article" date="2021" name="J Fungi (Basel)">
        <title>Virulence traits and population genomics of the black yeast Aureobasidium melanogenum.</title>
        <authorList>
            <person name="Cernosa A."/>
            <person name="Sun X."/>
            <person name="Gostincar C."/>
            <person name="Fang C."/>
            <person name="Gunde-Cimerman N."/>
            <person name="Song Z."/>
        </authorList>
    </citation>
    <scope>NUCLEOTIDE SEQUENCE</scope>
    <source>
        <strain evidence="2">EXF-9911</strain>
    </source>
</reference>
<evidence type="ECO:0000313" key="3">
    <source>
        <dbReference type="Proteomes" id="UP000779574"/>
    </source>
</evidence>
<feature type="coiled-coil region" evidence="1">
    <location>
        <begin position="126"/>
        <end position="171"/>
    </location>
</feature>
<accession>A0A9P8ERS3</accession>